<proteinExistence type="predicted"/>
<sequence>MDDQNKEAAILSSWHNNVDAWTDAVRKSEIGSRVAVTDAAIVNAVVAQDPKTVLDLGCGEGWLVRALASLGVAAEGIDGIAGLINRATELGGTFSVLSYQDFARGGWQKHVDCVVCNFSLLGHYVVADVLSAIPSVLNSNGCCVIQTLHPAFNGAPYCDGWREGSWQGFSDDFCDPAPWYFRTLSSWLELISASGFMLRELIEPLNPQTGLPASIIFVLSPESKSRGRSKT</sequence>
<evidence type="ECO:0000313" key="2">
    <source>
        <dbReference type="Proteomes" id="UP000074119"/>
    </source>
</evidence>
<dbReference type="Pfam" id="PF13489">
    <property type="entry name" value="Methyltransf_23"/>
    <property type="match status" value="1"/>
</dbReference>
<dbReference type="SUPFAM" id="SSF53335">
    <property type="entry name" value="S-adenosyl-L-methionine-dependent methyltransferases"/>
    <property type="match status" value="1"/>
</dbReference>
<dbReference type="Gene3D" id="3.40.50.150">
    <property type="entry name" value="Vaccinia Virus protein VP39"/>
    <property type="match status" value="1"/>
</dbReference>
<gene>
    <name evidence="1" type="ORF">AZF00_11105</name>
</gene>
<protein>
    <submittedName>
        <fullName evidence="1">Methyltransferase type 12</fullName>
    </submittedName>
</protein>
<organism evidence="1 2">
    <name type="scientific">Zhongshania aliphaticivorans</name>
    <dbReference type="NCBI Taxonomy" id="1470434"/>
    <lineage>
        <taxon>Bacteria</taxon>
        <taxon>Pseudomonadati</taxon>
        <taxon>Pseudomonadota</taxon>
        <taxon>Gammaproteobacteria</taxon>
        <taxon>Cellvibrionales</taxon>
        <taxon>Spongiibacteraceae</taxon>
        <taxon>Zhongshania</taxon>
    </lineage>
</organism>
<dbReference type="STRING" id="1470434.AZF00_11105"/>
<dbReference type="InterPro" id="IPR029063">
    <property type="entry name" value="SAM-dependent_MTases_sf"/>
</dbReference>
<dbReference type="EMBL" id="CP014544">
    <property type="protein sequence ID" value="AMO68811.1"/>
    <property type="molecule type" value="Genomic_DNA"/>
</dbReference>
<keyword evidence="1" id="KW-0808">Transferase</keyword>
<dbReference type="GO" id="GO:0032259">
    <property type="term" value="P:methylation"/>
    <property type="evidence" value="ECO:0007669"/>
    <property type="project" value="UniProtKB-KW"/>
</dbReference>
<reference evidence="1 2" key="1">
    <citation type="submission" date="2015-12" db="EMBL/GenBank/DDBJ databases">
        <authorList>
            <person name="Shamseldin A."/>
            <person name="Moawad H."/>
            <person name="Abd El-Rahim W.M."/>
            <person name="Sadowsky M.J."/>
        </authorList>
    </citation>
    <scope>NUCLEOTIDE SEQUENCE [LARGE SCALE GENOMIC DNA]</scope>
    <source>
        <strain evidence="1 2">SM2</strain>
    </source>
</reference>
<dbReference type="RefSeq" id="WP_008249388.1">
    <property type="nucleotide sequence ID" value="NZ_CP014544.1"/>
</dbReference>
<dbReference type="AlphaFoldDB" id="A0A127M6K3"/>
<dbReference type="KEGG" id="zal:AZF00_11105"/>
<dbReference type="CDD" id="cd02440">
    <property type="entry name" value="AdoMet_MTases"/>
    <property type="match status" value="1"/>
</dbReference>
<accession>A0A127M6K3</accession>
<keyword evidence="1" id="KW-0489">Methyltransferase</keyword>
<name>A0A127M6K3_9GAMM</name>
<evidence type="ECO:0000313" key="1">
    <source>
        <dbReference type="EMBL" id="AMO68811.1"/>
    </source>
</evidence>
<dbReference type="Proteomes" id="UP000074119">
    <property type="component" value="Chromosome"/>
</dbReference>
<dbReference type="GO" id="GO:0008168">
    <property type="term" value="F:methyltransferase activity"/>
    <property type="evidence" value="ECO:0007669"/>
    <property type="project" value="UniProtKB-KW"/>
</dbReference>